<gene>
    <name evidence="1" type="ORF">PFISCL1PPCAC_24645</name>
    <name evidence="2" type="ORF">PFISCL1PPCAC_28733</name>
</gene>
<dbReference type="EMBL" id="BTSY01000006">
    <property type="protein sequence ID" value="GMT33348.1"/>
    <property type="molecule type" value="Genomic_DNA"/>
</dbReference>
<organism evidence="1 3">
    <name type="scientific">Pristionchus fissidentatus</name>
    <dbReference type="NCBI Taxonomy" id="1538716"/>
    <lineage>
        <taxon>Eukaryota</taxon>
        <taxon>Metazoa</taxon>
        <taxon>Ecdysozoa</taxon>
        <taxon>Nematoda</taxon>
        <taxon>Chromadorea</taxon>
        <taxon>Rhabditida</taxon>
        <taxon>Rhabditina</taxon>
        <taxon>Diplogasteromorpha</taxon>
        <taxon>Diplogasteroidea</taxon>
        <taxon>Neodiplogasteridae</taxon>
        <taxon>Pristionchus</taxon>
    </lineage>
</organism>
<sequence>LFLPIVGELLDTVGLHRRSEDTVDLSVVGRIVVLEVVDDRQTLGVFGRAASEEFIDGGRETAALLVLTDLVHVLHILPRQIARGDLDLN</sequence>
<feature type="non-terminal residue" evidence="1">
    <location>
        <position position="1"/>
    </location>
</feature>
<protein>
    <submittedName>
        <fullName evidence="1">Uncharacterized protein</fullName>
    </submittedName>
</protein>
<comment type="caution">
    <text evidence="1">The sequence shown here is derived from an EMBL/GenBank/DDBJ whole genome shotgun (WGS) entry which is preliminary data.</text>
</comment>
<dbReference type="Proteomes" id="UP001432322">
    <property type="component" value="Unassembled WGS sequence"/>
</dbReference>
<proteinExistence type="predicted"/>
<keyword evidence="3" id="KW-1185">Reference proteome</keyword>
<feature type="non-terminal residue" evidence="1">
    <location>
        <position position="89"/>
    </location>
</feature>
<name>A0AAV5WPN0_9BILA</name>
<evidence type="ECO:0000313" key="1">
    <source>
        <dbReference type="EMBL" id="GMT33348.1"/>
    </source>
</evidence>
<reference evidence="1" key="1">
    <citation type="submission" date="2023-10" db="EMBL/GenBank/DDBJ databases">
        <title>Genome assembly of Pristionchus species.</title>
        <authorList>
            <person name="Yoshida K."/>
            <person name="Sommer R.J."/>
        </authorList>
    </citation>
    <scope>NUCLEOTIDE SEQUENCE</scope>
    <source>
        <strain evidence="1">RS5133</strain>
    </source>
</reference>
<accession>A0AAV5WPN0</accession>
<dbReference type="AlphaFoldDB" id="A0AAV5WPN0"/>
<evidence type="ECO:0000313" key="2">
    <source>
        <dbReference type="EMBL" id="GMT37437.1"/>
    </source>
</evidence>
<dbReference type="EMBL" id="BTSY01000138">
    <property type="protein sequence ID" value="GMT37437.1"/>
    <property type="molecule type" value="Genomic_DNA"/>
</dbReference>
<evidence type="ECO:0000313" key="3">
    <source>
        <dbReference type="Proteomes" id="UP001432322"/>
    </source>
</evidence>